<comment type="pathway">
    <text evidence="2">Glycan biosynthesis; starch biosynthesis.</text>
</comment>
<dbReference type="Gramene" id="Kaladp0079s0181.3.v1.1">
    <property type="protein sequence ID" value="Kaladp0079s0181.3.v1.1"/>
    <property type="gene ID" value="Kaladp0079s0181.v1.1"/>
</dbReference>
<dbReference type="EnsemblPlants" id="Kaladp0079s0181.2.v1.1">
    <property type="protein sequence ID" value="Kaladp0079s0181.2.v1.1"/>
    <property type="gene ID" value="Kaladp0079s0181.v1.1"/>
</dbReference>
<evidence type="ECO:0000313" key="8">
    <source>
        <dbReference type="EnsemblPlants" id="Kaladp0079s0181.2.v1.1"/>
    </source>
</evidence>
<sequence length="683" mass="77238">MEAHVKLNALIPSPFPLARIPAFHLKRSPSPALSCLRKKDEFNESLGAPSQFKLESQDYPANLQNSFMSSNVGPASNGDIWKLFNEAQQNILHLNEQRMIAFEELKKMKGEKQVLLNKIEQLEAERHDNFAKDKVSVLWKWLLRIDSMVLKNMITISEATELRTLVIDSNTGIADIVTDVTSRTDQALLSDLRDLYAARRKNALHIIHICTEMEPVVCIGSLASYVTGLSRALQKKGNLVEVILPKYTCMELSEVQGLKETEADFYSYFDGEYHANRISTGVVCGVGVTFIQPVKYSSFFDRERIYGYADDFERFSYFSRASLDYILKSGKRPDVLHIHNWETAIVGPLFWDIFVNQGLERTRIMLTCHTFDSQCHTQPEKLAMCGLDPSRLHRPDRLQHNTKMHVVDVLKGGVVYSNKVAVISSFDLKSKRSGRDLESTLSIYTDKLFIAPCGFDDSLWDPSKDKFLPVTYTADNLEGKAVCKITLQQRLGLSEHASTPTIGCIFSDLPDHDVESLQAFIWIASRRGCQLIIMTDNKASNVNRLLESLKEFKDPNVRIVDKYDEAFSHLVFAGSDVVLCSSFDDPVLQVPLKAIKYGAAPIAITMSASRTRNLADNEFGSTKYSQYVCTTFANMSLNQALDELQHNPVQWNHMIMDAMRKDFSWNGECCDLHISAYTSLKNL</sequence>
<evidence type="ECO:0000259" key="7">
    <source>
        <dbReference type="Pfam" id="PF08323"/>
    </source>
</evidence>
<dbReference type="AlphaFoldDB" id="A0A7N0USB8"/>
<evidence type="ECO:0000256" key="5">
    <source>
        <dbReference type="ARBA" id="ARBA00022679"/>
    </source>
</evidence>
<evidence type="ECO:0000256" key="3">
    <source>
        <dbReference type="ARBA" id="ARBA00012588"/>
    </source>
</evidence>
<keyword evidence="9" id="KW-1185">Reference proteome</keyword>
<dbReference type="GO" id="GO:0062052">
    <property type="term" value="P:starch granule initiation"/>
    <property type="evidence" value="ECO:0007669"/>
    <property type="project" value="EnsemblPlants"/>
</dbReference>
<dbReference type="GO" id="GO:0030246">
    <property type="term" value="F:carbohydrate binding"/>
    <property type="evidence" value="ECO:0007669"/>
    <property type="project" value="EnsemblPlants"/>
</dbReference>
<dbReference type="PANTHER" id="PTHR46083">
    <property type="match status" value="1"/>
</dbReference>
<keyword evidence="4" id="KW-0328">Glycosyltransferase</keyword>
<dbReference type="PANTHER" id="PTHR46083:SF3">
    <property type="entry name" value="UDP-GLYCOSYLTRANSFERASE SUPERFAMILY PROTEIN"/>
    <property type="match status" value="1"/>
</dbReference>
<comment type="catalytic activity">
    <reaction evidence="1">
        <text>[(1-&gt;4)-alpha-D-glucosyl](n) + ADP-alpha-D-glucose = [(1-&gt;4)-alpha-D-glucosyl](n+1) + ADP + H(+)</text>
        <dbReference type="Rhea" id="RHEA:18189"/>
        <dbReference type="Rhea" id="RHEA-COMP:9584"/>
        <dbReference type="Rhea" id="RHEA-COMP:9587"/>
        <dbReference type="ChEBI" id="CHEBI:15378"/>
        <dbReference type="ChEBI" id="CHEBI:15444"/>
        <dbReference type="ChEBI" id="CHEBI:57498"/>
        <dbReference type="ChEBI" id="CHEBI:456216"/>
        <dbReference type="EC" id="2.4.1.21"/>
    </reaction>
</comment>
<accession>A0A7N0USB8</accession>
<dbReference type="SUPFAM" id="SSF53756">
    <property type="entry name" value="UDP-Glycosyltransferase/glycogen phosphorylase"/>
    <property type="match status" value="1"/>
</dbReference>
<protein>
    <recommendedName>
        <fullName evidence="3">starch synthase</fullName>
        <ecNumber evidence="3">2.4.1.21</ecNumber>
    </recommendedName>
</protein>
<name>A0A7N0USB8_KALFE</name>
<dbReference type="GO" id="GO:0009507">
    <property type="term" value="C:chloroplast"/>
    <property type="evidence" value="ECO:0007669"/>
    <property type="project" value="EnsemblPlants"/>
</dbReference>
<dbReference type="OMA" id="RNGFHIV"/>
<dbReference type="InterPro" id="IPR013534">
    <property type="entry name" value="Starch_synth_cat_dom"/>
</dbReference>
<dbReference type="Gene3D" id="3.40.50.2000">
    <property type="entry name" value="Glycogen Phosphorylase B"/>
    <property type="match status" value="2"/>
</dbReference>
<evidence type="ECO:0000256" key="2">
    <source>
        <dbReference type="ARBA" id="ARBA00004727"/>
    </source>
</evidence>
<dbReference type="GO" id="GO:0009011">
    <property type="term" value="F:alpha-1,4-glucan glucosyltransferase (ADP-glucose donor) activity"/>
    <property type="evidence" value="ECO:0007669"/>
    <property type="project" value="UniProtKB-EC"/>
</dbReference>
<evidence type="ECO:0000256" key="1">
    <source>
        <dbReference type="ARBA" id="ARBA00001478"/>
    </source>
</evidence>
<evidence type="ECO:0000256" key="4">
    <source>
        <dbReference type="ARBA" id="ARBA00022676"/>
    </source>
</evidence>
<keyword evidence="5" id="KW-0808">Transferase</keyword>
<evidence type="ECO:0000256" key="6">
    <source>
        <dbReference type="ARBA" id="ARBA00022922"/>
    </source>
</evidence>
<proteinExistence type="predicted"/>
<feature type="domain" description="Starch synthase catalytic" evidence="7">
    <location>
        <begin position="205"/>
        <end position="425"/>
    </location>
</feature>
<dbReference type="Gramene" id="Kaladp0079s0181.2.v1.1">
    <property type="protein sequence ID" value="Kaladp0079s0181.2.v1.1"/>
    <property type="gene ID" value="Kaladp0079s0181.v1.1"/>
</dbReference>
<dbReference type="Proteomes" id="UP000594263">
    <property type="component" value="Unplaced"/>
</dbReference>
<evidence type="ECO:0000313" key="9">
    <source>
        <dbReference type="Proteomes" id="UP000594263"/>
    </source>
</evidence>
<dbReference type="EnsemblPlants" id="Kaladp0079s0181.3.v1.1">
    <property type="protein sequence ID" value="Kaladp0079s0181.3.v1.1"/>
    <property type="gene ID" value="Kaladp0079s0181.v1.1"/>
</dbReference>
<organism evidence="8 9">
    <name type="scientific">Kalanchoe fedtschenkoi</name>
    <name type="common">Lavender scallops</name>
    <name type="synonym">South American air plant</name>
    <dbReference type="NCBI Taxonomy" id="63787"/>
    <lineage>
        <taxon>Eukaryota</taxon>
        <taxon>Viridiplantae</taxon>
        <taxon>Streptophyta</taxon>
        <taxon>Embryophyta</taxon>
        <taxon>Tracheophyta</taxon>
        <taxon>Spermatophyta</taxon>
        <taxon>Magnoliopsida</taxon>
        <taxon>eudicotyledons</taxon>
        <taxon>Gunneridae</taxon>
        <taxon>Pentapetalae</taxon>
        <taxon>Saxifragales</taxon>
        <taxon>Crassulaceae</taxon>
        <taxon>Kalanchoe</taxon>
    </lineage>
</organism>
<keyword evidence="6" id="KW-0750">Starch biosynthesis</keyword>
<dbReference type="Gramene" id="Kaladp0079s0181.1.v1.1">
    <property type="protein sequence ID" value="Kaladp0079s0181.1.v1.1"/>
    <property type="gene ID" value="Kaladp0079s0181.v1.1"/>
</dbReference>
<dbReference type="UniPathway" id="UPA00152"/>
<reference evidence="8" key="1">
    <citation type="submission" date="2021-01" db="UniProtKB">
        <authorList>
            <consortium name="EnsemblPlants"/>
        </authorList>
    </citation>
    <scope>IDENTIFICATION</scope>
</reference>
<dbReference type="EnsemblPlants" id="Kaladp0079s0181.1.v1.1">
    <property type="protein sequence ID" value="Kaladp0079s0181.1.v1.1"/>
    <property type="gene ID" value="Kaladp0079s0181.v1.1"/>
</dbReference>
<dbReference type="EC" id="2.4.1.21" evidence="3"/>
<dbReference type="Pfam" id="PF08323">
    <property type="entry name" value="Glyco_transf_5"/>
    <property type="match status" value="1"/>
</dbReference>